<name>A0ABX7N922_9BACT</name>
<evidence type="ECO:0000259" key="1">
    <source>
        <dbReference type="Pfam" id="PF13884"/>
    </source>
</evidence>
<feature type="domain" description="Peptidase S74" evidence="1">
    <location>
        <begin position="222"/>
        <end position="273"/>
    </location>
</feature>
<protein>
    <submittedName>
        <fullName evidence="2">Tail fiber domain-containing protein</fullName>
    </submittedName>
</protein>
<organism evidence="2 3">
    <name type="scientific">Myxococcus landrumensis</name>
    <dbReference type="NCBI Taxonomy" id="2813577"/>
    <lineage>
        <taxon>Bacteria</taxon>
        <taxon>Pseudomonadati</taxon>
        <taxon>Myxococcota</taxon>
        <taxon>Myxococcia</taxon>
        <taxon>Myxococcales</taxon>
        <taxon>Cystobacterineae</taxon>
        <taxon>Myxococcaceae</taxon>
        <taxon>Myxococcus</taxon>
    </lineage>
</organism>
<sequence>MSQSWSQGPDGQWTMNNRFTGAFGQTHDALQQQLADSLGKPLDLSSLGELGTGDAARDQAINAAYTQAASRLDPQWRLREESQRTQLLNQGLAENSEAYRNSMGELGRDRNDAYTSAMNSAIGQGTAAGQAVFNQNMGARNQRLQEMLRQRTQPLSEAQSLQQLLTTMPGFQGASAGQAPNALQAAMGQGQYGIQAWGATNQANADMWQSALQLASTAYMMCDERVKTGVQRLETEAMPGVPLATWEYESEPGVRYLGVVAQDVQAVRPDLVLEDGDGLLRVHPSLAPERIS</sequence>
<dbReference type="InterPro" id="IPR030392">
    <property type="entry name" value="S74_ICA"/>
</dbReference>
<evidence type="ECO:0000313" key="2">
    <source>
        <dbReference type="EMBL" id="QSQ14044.1"/>
    </source>
</evidence>
<dbReference type="EMBL" id="CP071091">
    <property type="protein sequence ID" value="QSQ14044.1"/>
    <property type="molecule type" value="Genomic_DNA"/>
</dbReference>
<evidence type="ECO:0000313" key="3">
    <source>
        <dbReference type="Proteomes" id="UP000663090"/>
    </source>
</evidence>
<proteinExistence type="predicted"/>
<reference evidence="2 3" key="1">
    <citation type="submission" date="2021-02" db="EMBL/GenBank/DDBJ databases">
        <title>De Novo genome assembly of isolated myxobacteria.</title>
        <authorList>
            <person name="Stevens D.C."/>
        </authorList>
    </citation>
    <scope>NUCLEOTIDE SEQUENCE [LARGE SCALE GENOMIC DNA]</scope>
    <source>
        <strain evidence="2 3">SCHIC003</strain>
    </source>
</reference>
<dbReference type="Proteomes" id="UP000663090">
    <property type="component" value="Chromosome"/>
</dbReference>
<keyword evidence="3" id="KW-1185">Reference proteome</keyword>
<gene>
    <name evidence="2" type="ORF">JY572_37980</name>
</gene>
<dbReference type="Pfam" id="PF13884">
    <property type="entry name" value="Peptidase_S74"/>
    <property type="match status" value="1"/>
</dbReference>
<accession>A0ABX7N922</accession>
<dbReference type="RefSeq" id="WP_206715838.1">
    <property type="nucleotide sequence ID" value="NZ_CP071091.1"/>
</dbReference>